<evidence type="ECO:0000313" key="1">
    <source>
        <dbReference type="EMBL" id="AFC85929.1"/>
    </source>
</evidence>
<reference evidence="1" key="1">
    <citation type="submission" date="2012-02" db="EMBL/GenBank/DDBJ databases">
        <title>The complete genome of Frateuria aurantia DSM 6220.</title>
        <authorList>
            <consortium name="US DOE Joint Genome Institute (JGI-PGF)"/>
            <person name="Lucas S."/>
            <person name="Copeland A."/>
            <person name="Lapidus A."/>
            <person name="Glavina del Rio T."/>
            <person name="Dalin E."/>
            <person name="Tice H."/>
            <person name="Bruce D."/>
            <person name="Goodwin L."/>
            <person name="Pitluck S."/>
            <person name="Peters L."/>
            <person name="Ovchinnikova G."/>
            <person name="Teshima H."/>
            <person name="Kyrpides N."/>
            <person name="Mavromatis K."/>
            <person name="Ivanova N."/>
            <person name="Brettin T."/>
            <person name="Detter J.C."/>
            <person name="Han C."/>
            <person name="Larimer F."/>
            <person name="Land M."/>
            <person name="Hauser L."/>
            <person name="Markowitz V."/>
            <person name="Cheng J.-F."/>
            <person name="Hugenholtz P."/>
            <person name="Woyke T."/>
            <person name="Wu D."/>
            <person name="Brambilla E."/>
            <person name="Klenk H.-P."/>
            <person name="Eisen J.A."/>
        </authorList>
    </citation>
    <scope>NUCLEOTIDE SEQUENCE</scope>
    <source>
        <strain evidence="1">DSM 6220</strain>
    </source>
</reference>
<evidence type="ECO:0000313" key="2">
    <source>
        <dbReference type="Proteomes" id="UP000005234"/>
    </source>
</evidence>
<dbReference type="KEGG" id="fau:Fraau_1509"/>
<keyword evidence="2" id="KW-1185">Reference proteome</keyword>
<dbReference type="Proteomes" id="UP000005234">
    <property type="component" value="Chromosome"/>
</dbReference>
<dbReference type="EMBL" id="CP003350">
    <property type="protein sequence ID" value="AFC85929.1"/>
    <property type="molecule type" value="Genomic_DNA"/>
</dbReference>
<gene>
    <name evidence="1" type="ordered locus">Fraau_1509</name>
</gene>
<proteinExistence type="predicted"/>
<dbReference type="eggNOG" id="COG4675">
    <property type="taxonomic scope" value="Bacteria"/>
</dbReference>
<accession>H8L693</accession>
<dbReference type="RefSeq" id="WP_014402934.1">
    <property type="nucleotide sequence ID" value="NC_017033.1"/>
</dbReference>
<protein>
    <submittedName>
        <fullName evidence="1">Uncharacterized protein</fullName>
    </submittedName>
</protein>
<dbReference type="AlphaFoldDB" id="H8L693"/>
<name>H8L693_FRAAD</name>
<sequence length="602" mass="60378">MATLENDFLPFATGSGANVDDQATYADAATTGTGFVSGIAKSASVNKVLRQASTMAAVIAALIVDKAAVAVTDDGSVSTIEANLVTAIQAVAQALDYPISQVTGLQAALNAKLDATANAVSASKLANTFNLALTGTVTGAINIDGSQNVSLSTSIADAALSESMVNGLPAALSTITNTLASASDGTNQRVALVGINIASDAPFMTSAQNVAYDLIKSAPGSGYLHARNLTLDASGNLIAVDSAGNTRGYGTSAWVTTQISAETARAEAAESTLTTNLAAEVTRAKGVEATITNTIASADDGTNLRIALVGITKATGVPFMASAQGVTYSLIKSAPGTGFLSAQNVTLDSSGNLIIVDSAGNTRNYGTISWVNTQVAAEAARAKAVESTLTSNLATETARAEAAESTLTTNLAAEVTRAKGVEATITNTIASADDGTNLRIALVGITKATGVPFMASAQGVTYSLIKSAPGTGFLSAQNVTLDSSGNLIIVDSAGNTRNYGTSSYGTISGGYYIRIGNILIQAFSAGVLNAGDSIAFPVAFSAAPVVSTTVDNNRDGANRPVAINPTVGTVTASGFKINIAAISGANQPAGTGQVWVFAMGPA</sequence>
<dbReference type="HOGENOM" id="CLU_453263_0_0_6"/>
<dbReference type="STRING" id="767434.Fraau_1509"/>
<organism evidence="1 2">
    <name type="scientific">Frateuria aurantia (strain ATCC 33424 / DSM 6220 / KCTC 2777 / LMG 1558 / NBRC 3245 / NCIMB 13370)</name>
    <name type="common">Acetobacter aurantius</name>
    <dbReference type="NCBI Taxonomy" id="767434"/>
    <lineage>
        <taxon>Bacteria</taxon>
        <taxon>Pseudomonadati</taxon>
        <taxon>Pseudomonadota</taxon>
        <taxon>Gammaproteobacteria</taxon>
        <taxon>Lysobacterales</taxon>
        <taxon>Rhodanobacteraceae</taxon>
        <taxon>Frateuria</taxon>
    </lineage>
</organism>
<dbReference type="OrthoDB" id="9810174at2"/>